<dbReference type="EMBL" id="JAVRRG010000048">
    <property type="protein sequence ID" value="KAK5093064.1"/>
    <property type="molecule type" value="Genomic_DNA"/>
</dbReference>
<dbReference type="Proteomes" id="UP001345013">
    <property type="component" value="Unassembled WGS sequence"/>
</dbReference>
<dbReference type="PRINTS" id="PR00385">
    <property type="entry name" value="P450"/>
</dbReference>
<sequence length="591" mass="67307">MLLKVVTAIAAGIVAWLVYFVRDLISKRRKLAGLPQPPMKNLLLGHLEIAAECQTVFPRGVHSHVWADYIREKWKLPETFYVDWRPVGPLWLFIADPELSGEFITTKQSLPKSQLETDYLELFLGKNNMVSVEGSHHKSLRMMFNPGFSANNIMTYADAIVEASLRFFDVLEKKAKSNELFEMEEYATRLTIDVIGVAVFDADLQAQKGLHPIVQHFRERVQIMPAADRPFFWQDVQPTRPFRLWWNNRKLNAAVDAELNKKIQRRAKDLEDEAGGIVKRKKKSIIDLALNTYEKEMAMGQNIQSGDSINRITDSSAVPAALRQDLIDSIKTFFFAGHDTTSSALSWCYYLLHRYPETQRRLTAELDGFFPPGTSTAQKIRQDPYIINKLEYTTAVLKETMRIFPSASTLRQLKSKYPANHTNFTDPRTGTQITLEDTHIWPAVYLINRNKRIFPRPMEFIPERFLPDRTPFPDADLFKPAGKNAFQPFSVGPRNCIGQELAMIEAKIVLALTARELDFVLEFPGEEADPQPPIPESSAAEVSEETEYGRGVREGRITPKVIEGHRVWQTLKGSAKPAGGCPGRVYLRRRG</sequence>
<evidence type="ECO:0000256" key="5">
    <source>
        <dbReference type="ARBA" id="ARBA00023004"/>
    </source>
</evidence>
<gene>
    <name evidence="10" type="ORF">LTR24_004594</name>
</gene>
<evidence type="ECO:0000256" key="7">
    <source>
        <dbReference type="RuleBase" id="RU000461"/>
    </source>
</evidence>
<accession>A0ABR0KBG6</accession>
<dbReference type="Pfam" id="PF00067">
    <property type="entry name" value="p450"/>
    <property type="match status" value="1"/>
</dbReference>
<feature type="region of interest" description="Disordered" evidence="8">
    <location>
        <begin position="525"/>
        <end position="555"/>
    </location>
</feature>
<keyword evidence="4 7" id="KW-0560">Oxidoreductase</keyword>
<name>A0ABR0KBG6_9EURO</name>
<dbReference type="PRINTS" id="PR00463">
    <property type="entry name" value="EP450I"/>
</dbReference>
<dbReference type="InterPro" id="IPR050196">
    <property type="entry name" value="Cytochrome_P450_Monoox"/>
</dbReference>
<dbReference type="PANTHER" id="PTHR24291:SF50">
    <property type="entry name" value="BIFUNCTIONAL ALBAFLAVENONE MONOOXYGENASE_TERPENE SYNTHASE"/>
    <property type="match status" value="1"/>
</dbReference>
<comment type="caution">
    <text evidence="10">The sequence shown here is derived from an EMBL/GenBank/DDBJ whole genome shotgun (WGS) entry which is preliminary data.</text>
</comment>
<proteinExistence type="inferred from homology"/>
<evidence type="ECO:0000256" key="1">
    <source>
        <dbReference type="ARBA" id="ARBA00010617"/>
    </source>
</evidence>
<evidence type="ECO:0000256" key="9">
    <source>
        <dbReference type="SAM" id="Phobius"/>
    </source>
</evidence>
<evidence type="ECO:0000256" key="6">
    <source>
        <dbReference type="ARBA" id="ARBA00023033"/>
    </source>
</evidence>
<evidence type="ECO:0000256" key="4">
    <source>
        <dbReference type="ARBA" id="ARBA00023002"/>
    </source>
</evidence>
<dbReference type="InterPro" id="IPR036396">
    <property type="entry name" value="Cyt_P450_sf"/>
</dbReference>
<evidence type="ECO:0000313" key="11">
    <source>
        <dbReference type="Proteomes" id="UP001345013"/>
    </source>
</evidence>
<feature type="transmembrane region" description="Helical" evidence="9">
    <location>
        <begin position="6"/>
        <end position="25"/>
    </location>
</feature>
<dbReference type="InterPro" id="IPR002401">
    <property type="entry name" value="Cyt_P450_E_grp-I"/>
</dbReference>
<evidence type="ECO:0008006" key="12">
    <source>
        <dbReference type="Google" id="ProtNLM"/>
    </source>
</evidence>
<organism evidence="10 11">
    <name type="scientific">Lithohypha guttulata</name>
    <dbReference type="NCBI Taxonomy" id="1690604"/>
    <lineage>
        <taxon>Eukaryota</taxon>
        <taxon>Fungi</taxon>
        <taxon>Dikarya</taxon>
        <taxon>Ascomycota</taxon>
        <taxon>Pezizomycotina</taxon>
        <taxon>Eurotiomycetes</taxon>
        <taxon>Chaetothyriomycetidae</taxon>
        <taxon>Chaetothyriales</taxon>
        <taxon>Trichomeriaceae</taxon>
        <taxon>Lithohypha</taxon>
    </lineage>
</organism>
<keyword evidence="9" id="KW-0812">Transmembrane</keyword>
<protein>
    <recommendedName>
        <fullName evidence="12">Cytochrome P450</fullName>
    </recommendedName>
</protein>
<evidence type="ECO:0000256" key="8">
    <source>
        <dbReference type="SAM" id="MobiDB-lite"/>
    </source>
</evidence>
<comment type="similarity">
    <text evidence="1 7">Belongs to the cytochrome P450 family.</text>
</comment>
<keyword evidence="2 7" id="KW-0349">Heme</keyword>
<dbReference type="InterPro" id="IPR001128">
    <property type="entry name" value="Cyt_P450"/>
</dbReference>
<evidence type="ECO:0000256" key="2">
    <source>
        <dbReference type="ARBA" id="ARBA00022617"/>
    </source>
</evidence>
<dbReference type="PANTHER" id="PTHR24291">
    <property type="entry name" value="CYTOCHROME P450 FAMILY 4"/>
    <property type="match status" value="1"/>
</dbReference>
<dbReference type="SUPFAM" id="SSF48264">
    <property type="entry name" value="Cytochrome P450"/>
    <property type="match status" value="1"/>
</dbReference>
<keyword evidence="9" id="KW-0472">Membrane</keyword>
<reference evidence="10 11" key="1">
    <citation type="submission" date="2023-08" db="EMBL/GenBank/DDBJ databases">
        <title>Black Yeasts Isolated from many extreme environments.</title>
        <authorList>
            <person name="Coleine C."/>
            <person name="Stajich J.E."/>
            <person name="Selbmann L."/>
        </authorList>
    </citation>
    <scope>NUCLEOTIDE SEQUENCE [LARGE SCALE GENOMIC DNA]</scope>
    <source>
        <strain evidence="10 11">CCFEE 5885</strain>
    </source>
</reference>
<evidence type="ECO:0000313" key="10">
    <source>
        <dbReference type="EMBL" id="KAK5093064.1"/>
    </source>
</evidence>
<keyword evidence="3 7" id="KW-0479">Metal-binding</keyword>
<keyword evidence="9" id="KW-1133">Transmembrane helix</keyword>
<dbReference type="InterPro" id="IPR017972">
    <property type="entry name" value="Cyt_P450_CS"/>
</dbReference>
<evidence type="ECO:0000256" key="3">
    <source>
        <dbReference type="ARBA" id="ARBA00022723"/>
    </source>
</evidence>
<dbReference type="PROSITE" id="PS00086">
    <property type="entry name" value="CYTOCHROME_P450"/>
    <property type="match status" value="1"/>
</dbReference>
<keyword evidence="11" id="KW-1185">Reference proteome</keyword>
<dbReference type="Gene3D" id="1.10.630.10">
    <property type="entry name" value="Cytochrome P450"/>
    <property type="match status" value="1"/>
</dbReference>
<keyword evidence="6 7" id="KW-0503">Monooxygenase</keyword>
<keyword evidence="5 7" id="KW-0408">Iron</keyword>